<name>A0A1I1VQB7_9ACTN</name>
<dbReference type="EMBL" id="FOMZ01000004">
    <property type="protein sequence ID" value="SFD85186.1"/>
    <property type="molecule type" value="Genomic_DNA"/>
</dbReference>
<dbReference type="Proteomes" id="UP000198716">
    <property type="component" value="Unassembled WGS sequence"/>
</dbReference>
<accession>A0A1I1VQB7</accession>
<dbReference type="AlphaFoldDB" id="A0A1I1VQB7"/>
<dbReference type="RefSeq" id="WP_139219460.1">
    <property type="nucleotide sequence ID" value="NZ_FOMZ01000004.1"/>
</dbReference>
<evidence type="ECO:0000313" key="2">
    <source>
        <dbReference type="Proteomes" id="UP000198716"/>
    </source>
</evidence>
<gene>
    <name evidence="1" type="ORF">SAMN04487819_10491</name>
</gene>
<sequence length="62" mass="7075">MLEVPLLGWGWSGPVVWWNPVGGFRHAFSREIRPRPEQRRDTLCGQHQVSVRRGVHARTGAS</sequence>
<evidence type="ECO:0000313" key="1">
    <source>
        <dbReference type="EMBL" id="SFD85186.1"/>
    </source>
</evidence>
<proteinExistence type="predicted"/>
<reference evidence="2" key="1">
    <citation type="submission" date="2016-10" db="EMBL/GenBank/DDBJ databases">
        <authorList>
            <person name="Varghese N."/>
            <person name="Submissions S."/>
        </authorList>
    </citation>
    <scope>NUCLEOTIDE SEQUENCE [LARGE SCALE GENOMIC DNA]</scope>
    <source>
        <strain evidence="2">DSM 45004</strain>
    </source>
</reference>
<keyword evidence="2" id="KW-1185">Reference proteome</keyword>
<organism evidence="1 2">
    <name type="scientific">Actinopolyspora alba</name>
    <dbReference type="NCBI Taxonomy" id="673379"/>
    <lineage>
        <taxon>Bacteria</taxon>
        <taxon>Bacillati</taxon>
        <taxon>Actinomycetota</taxon>
        <taxon>Actinomycetes</taxon>
        <taxon>Actinopolysporales</taxon>
        <taxon>Actinopolysporaceae</taxon>
        <taxon>Actinopolyspora</taxon>
        <taxon>Actinopolyspora alba group</taxon>
    </lineage>
</organism>
<protein>
    <submittedName>
        <fullName evidence="1">Uncharacterized protein</fullName>
    </submittedName>
</protein>